<keyword evidence="3" id="KW-1185">Reference proteome</keyword>
<evidence type="ECO:0000313" key="2">
    <source>
        <dbReference type="EMBL" id="KAK1838413.1"/>
    </source>
</evidence>
<name>A0AAD9E877_9PEZI</name>
<dbReference type="EMBL" id="JAQOWY010000834">
    <property type="protein sequence ID" value="KAK1838413.1"/>
    <property type="molecule type" value="Genomic_DNA"/>
</dbReference>
<evidence type="ECO:0000313" key="3">
    <source>
        <dbReference type="Proteomes" id="UP001243330"/>
    </source>
</evidence>
<comment type="caution">
    <text evidence="2">The sequence shown here is derived from an EMBL/GenBank/DDBJ whole genome shotgun (WGS) entry which is preliminary data.</text>
</comment>
<proteinExistence type="predicted"/>
<evidence type="ECO:0000256" key="1">
    <source>
        <dbReference type="SAM" id="MobiDB-lite"/>
    </source>
</evidence>
<accession>A0AAD9E877</accession>
<sequence length="250" mass="27796">MANPRSRLAPLPLLAAKPPEPVYCAADANQCYHTRDHFHMLDPRPQFSSQDAEGPPAGRPAGLQLCVLLGTAQGTTPALLDTQCGATASRWCRPCSRHATQSGRCPGLPLQVYRRQPIRTIHPEPSQAQIRTSNLGDLTAFSSASSHAVPSDWSIPTPCYAVGLSIRWIDSPRTRRTDTMDGTRPLRFPMNRGQNVRRAHMYSISTHAQPRYVPAPRPNFRLPRLPTESGRLSRMGRGEREGYMLEPLWT</sequence>
<gene>
    <name evidence="2" type="ORF">CCHR01_18959</name>
</gene>
<reference evidence="2" key="1">
    <citation type="submission" date="2023-01" db="EMBL/GenBank/DDBJ databases">
        <title>Colletotrichum chrysophilum M932 genome sequence.</title>
        <authorList>
            <person name="Baroncelli R."/>
        </authorList>
    </citation>
    <scope>NUCLEOTIDE SEQUENCE</scope>
    <source>
        <strain evidence="2">M932</strain>
    </source>
</reference>
<protein>
    <submittedName>
        <fullName evidence="2">Uncharacterized protein</fullName>
    </submittedName>
</protein>
<dbReference type="Proteomes" id="UP001243330">
    <property type="component" value="Unassembled WGS sequence"/>
</dbReference>
<feature type="region of interest" description="Disordered" evidence="1">
    <location>
        <begin position="210"/>
        <end position="234"/>
    </location>
</feature>
<dbReference type="AlphaFoldDB" id="A0AAD9E877"/>
<organism evidence="2 3">
    <name type="scientific">Colletotrichum chrysophilum</name>
    <dbReference type="NCBI Taxonomy" id="1836956"/>
    <lineage>
        <taxon>Eukaryota</taxon>
        <taxon>Fungi</taxon>
        <taxon>Dikarya</taxon>
        <taxon>Ascomycota</taxon>
        <taxon>Pezizomycotina</taxon>
        <taxon>Sordariomycetes</taxon>
        <taxon>Hypocreomycetidae</taxon>
        <taxon>Glomerellales</taxon>
        <taxon>Glomerellaceae</taxon>
        <taxon>Colletotrichum</taxon>
        <taxon>Colletotrichum gloeosporioides species complex</taxon>
    </lineage>
</organism>